<dbReference type="PANTHER" id="PTHR43861:SF1">
    <property type="entry name" value="TRANS-ACONITATE 2-METHYLTRANSFERASE"/>
    <property type="match status" value="1"/>
</dbReference>
<dbReference type="EMBL" id="NMVO01000006">
    <property type="protein sequence ID" value="OYO16059.1"/>
    <property type="molecule type" value="Genomic_DNA"/>
</dbReference>
<keyword evidence="5" id="KW-0830">Ubiquinone</keyword>
<protein>
    <submittedName>
        <fullName evidence="5">Ubiquinone biosynthesis methyltransferase UbiE</fullName>
    </submittedName>
</protein>
<dbReference type="GO" id="GO:0008168">
    <property type="term" value="F:methyltransferase activity"/>
    <property type="evidence" value="ECO:0007669"/>
    <property type="project" value="UniProtKB-KW"/>
</dbReference>
<dbReference type="Pfam" id="PF13649">
    <property type="entry name" value="Methyltransf_25"/>
    <property type="match status" value="1"/>
</dbReference>
<keyword evidence="6" id="KW-1185">Reference proteome</keyword>
<dbReference type="SUPFAM" id="SSF53335">
    <property type="entry name" value="S-adenosyl-L-methionine-dependent methyltransferases"/>
    <property type="match status" value="1"/>
</dbReference>
<reference evidence="5 6" key="1">
    <citation type="submission" date="2017-07" db="EMBL/GenBank/DDBJ databases">
        <title>Draft whole genome sequences of clinical Proprionibacteriaceae strains.</title>
        <authorList>
            <person name="Bernier A.-M."/>
            <person name="Bernard K."/>
            <person name="Domingo M.-C."/>
        </authorList>
    </citation>
    <scope>NUCLEOTIDE SEQUENCE [LARGE SCALE GENOMIC DNA]</scope>
    <source>
        <strain evidence="5 6">NML 030167</strain>
    </source>
</reference>
<comment type="caution">
    <text evidence="5">The sequence shown here is derived from an EMBL/GenBank/DDBJ whole genome shotgun (WGS) entry which is preliminary data.</text>
</comment>
<dbReference type="Proteomes" id="UP000215896">
    <property type="component" value="Unassembled WGS sequence"/>
</dbReference>
<dbReference type="InterPro" id="IPR029063">
    <property type="entry name" value="SAM-dependent_MTases_sf"/>
</dbReference>
<dbReference type="OrthoDB" id="9797252at2"/>
<evidence type="ECO:0000256" key="3">
    <source>
        <dbReference type="SAM" id="MobiDB-lite"/>
    </source>
</evidence>
<keyword evidence="1 5" id="KW-0489">Methyltransferase</keyword>
<sequence length="240" mass="26540">MVALNPGYHEHLTSAATALVERVGAGAEICDLGCGSGASTRALLRAGAGSVLGIDASPGMLARARRQDWPAGVRFTTGRAEHLDRLLDEQDAQPDGVYACYLFRNLAPDDRDRVLRTVHDRLPPGGWLVVQDYSVQEPWPRRVWSLVCWAVVIPLARLLLGDTSLYRYLWRSGFEFDPPAVFCDRLAAAGFSDIAHRTAGGWQRGILHTFVARRAQDSHARRAQDSHARRAQDSHPRKPL</sequence>
<accession>A0A255GJQ6</accession>
<keyword evidence="2 5" id="KW-0808">Transferase</keyword>
<evidence type="ECO:0000313" key="5">
    <source>
        <dbReference type="EMBL" id="OYO16059.1"/>
    </source>
</evidence>
<dbReference type="CDD" id="cd02440">
    <property type="entry name" value="AdoMet_MTases"/>
    <property type="match status" value="1"/>
</dbReference>
<proteinExistence type="predicted"/>
<evidence type="ECO:0000313" key="6">
    <source>
        <dbReference type="Proteomes" id="UP000215896"/>
    </source>
</evidence>
<dbReference type="AlphaFoldDB" id="A0A255GJQ6"/>
<name>A0A255GJQ6_9ACTN</name>
<organism evidence="5 6">
    <name type="scientific">Enemella evansiae</name>
    <dbReference type="NCBI Taxonomy" id="2016499"/>
    <lineage>
        <taxon>Bacteria</taxon>
        <taxon>Bacillati</taxon>
        <taxon>Actinomycetota</taxon>
        <taxon>Actinomycetes</taxon>
        <taxon>Propionibacteriales</taxon>
        <taxon>Propionibacteriaceae</taxon>
        <taxon>Enemella</taxon>
    </lineage>
</organism>
<evidence type="ECO:0000256" key="1">
    <source>
        <dbReference type="ARBA" id="ARBA00022603"/>
    </source>
</evidence>
<dbReference type="GO" id="GO:0032259">
    <property type="term" value="P:methylation"/>
    <property type="evidence" value="ECO:0007669"/>
    <property type="project" value="UniProtKB-KW"/>
</dbReference>
<evidence type="ECO:0000259" key="4">
    <source>
        <dbReference type="Pfam" id="PF13649"/>
    </source>
</evidence>
<gene>
    <name evidence="5" type="ORF">CGZ94_05645</name>
</gene>
<dbReference type="InterPro" id="IPR041698">
    <property type="entry name" value="Methyltransf_25"/>
</dbReference>
<feature type="domain" description="Methyltransferase" evidence="4">
    <location>
        <begin position="29"/>
        <end position="126"/>
    </location>
</feature>
<feature type="region of interest" description="Disordered" evidence="3">
    <location>
        <begin position="221"/>
        <end position="240"/>
    </location>
</feature>
<evidence type="ECO:0000256" key="2">
    <source>
        <dbReference type="ARBA" id="ARBA00022679"/>
    </source>
</evidence>
<dbReference type="PANTHER" id="PTHR43861">
    <property type="entry name" value="TRANS-ACONITATE 2-METHYLTRANSFERASE-RELATED"/>
    <property type="match status" value="1"/>
</dbReference>
<dbReference type="Gene3D" id="3.40.50.150">
    <property type="entry name" value="Vaccinia Virus protein VP39"/>
    <property type="match status" value="1"/>
</dbReference>